<keyword evidence="3" id="KW-0378">Hydrolase</keyword>
<dbReference type="SUPFAM" id="SSF54001">
    <property type="entry name" value="Cysteine proteinases"/>
    <property type="match status" value="1"/>
</dbReference>
<feature type="domain" description="NlpC/P60" evidence="5">
    <location>
        <begin position="54"/>
        <end position="97"/>
    </location>
</feature>
<accession>A0A7I8DH36</accession>
<dbReference type="KEGG" id="eff:skT53_31910"/>
<dbReference type="EMBL" id="AP023366">
    <property type="protein sequence ID" value="BCJ88206.1"/>
    <property type="molecule type" value="Genomic_DNA"/>
</dbReference>
<dbReference type="PANTHER" id="PTHR47053">
    <property type="entry name" value="MUREIN DD-ENDOPEPTIDASE MEPH-RELATED"/>
    <property type="match status" value="1"/>
</dbReference>
<evidence type="ECO:0000313" key="7">
    <source>
        <dbReference type="Proteomes" id="UP000593802"/>
    </source>
</evidence>
<dbReference type="InterPro" id="IPR038765">
    <property type="entry name" value="Papain-like_cys_pep_sf"/>
</dbReference>
<gene>
    <name evidence="6" type="ORF">skT53_31910</name>
</gene>
<dbReference type="GO" id="GO:0006508">
    <property type="term" value="P:proteolysis"/>
    <property type="evidence" value="ECO:0007669"/>
    <property type="project" value="UniProtKB-KW"/>
</dbReference>
<evidence type="ECO:0000256" key="2">
    <source>
        <dbReference type="ARBA" id="ARBA00022670"/>
    </source>
</evidence>
<evidence type="ECO:0000256" key="4">
    <source>
        <dbReference type="ARBA" id="ARBA00022807"/>
    </source>
</evidence>
<reference evidence="6 7" key="1">
    <citation type="submission" date="2020-08" db="EMBL/GenBank/DDBJ databases">
        <title>Complete Genome Sequence of Effusibacillus dendaii Strain skT53, Isolated from Farmland soil.</title>
        <authorList>
            <person name="Konishi T."/>
            <person name="Kawasaki H."/>
        </authorList>
    </citation>
    <scope>NUCLEOTIDE SEQUENCE [LARGE SCALE GENOMIC DNA]</scope>
    <source>
        <strain evidence="7">skT53</strain>
    </source>
</reference>
<dbReference type="GO" id="GO:0008234">
    <property type="term" value="F:cysteine-type peptidase activity"/>
    <property type="evidence" value="ECO:0007669"/>
    <property type="project" value="UniProtKB-KW"/>
</dbReference>
<protein>
    <recommendedName>
        <fullName evidence="5">NlpC/P60 domain-containing protein</fullName>
    </recommendedName>
</protein>
<dbReference type="InterPro" id="IPR051202">
    <property type="entry name" value="Peptidase_C40"/>
</dbReference>
<keyword evidence="7" id="KW-1185">Reference proteome</keyword>
<dbReference type="PANTHER" id="PTHR47053:SF1">
    <property type="entry name" value="MUREIN DD-ENDOPEPTIDASE MEPH-RELATED"/>
    <property type="match status" value="1"/>
</dbReference>
<keyword evidence="2" id="KW-0645">Protease</keyword>
<name>A0A7I8DH36_9BACL</name>
<dbReference type="AlphaFoldDB" id="A0A7I8DH36"/>
<proteinExistence type="inferred from homology"/>
<organism evidence="6 7">
    <name type="scientific">Effusibacillus dendaii</name>
    <dbReference type="NCBI Taxonomy" id="2743772"/>
    <lineage>
        <taxon>Bacteria</taxon>
        <taxon>Bacillati</taxon>
        <taxon>Bacillota</taxon>
        <taxon>Bacilli</taxon>
        <taxon>Bacillales</taxon>
        <taxon>Alicyclobacillaceae</taxon>
        <taxon>Effusibacillus</taxon>
    </lineage>
</organism>
<dbReference type="InterPro" id="IPR000064">
    <property type="entry name" value="NLP_P60_dom"/>
</dbReference>
<dbReference type="Gene3D" id="3.90.1720.10">
    <property type="entry name" value="endopeptidase domain like (from Nostoc punctiforme)"/>
    <property type="match status" value="1"/>
</dbReference>
<evidence type="ECO:0000256" key="3">
    <source>
        <dbReference type="ARBA" id="ARBA00022801"/>
    </source>
</evidence>
<sequence>MIPAFAAPDNAAATSTQLPPGVSFDTNIQPVAPLDADYQTKVNAVLQVAESKLGTPYVWGHNEDRGQVGFDCSNYTAYIYHHALGYKMSGASQTQYHSV</sequence>
<evidence type="ECO:0000259" key="5">
    <source>
        <dbReference type="Pfam" id="PF00877"/>
    </source>
</evidence>
<evidence type="ECO:0000256" key="1">
    <source>
        <dbReference type="ARBA" id="ARBA00007074"/>
    </source>
</evidence>
<dbReference type="Pfam" id="PF00877">
    <property type="entry name" value="NLPC_P60"/>
    <property type="match status" value="1"/>
</dbReference>
<dbReference type="Proteomes" id="UP000593802">
    <property type="component" value="Chromosome"/>
</dbReference>
<evidence type="ECO:0000313" key="6">
    <source>
        <dbReference type="EMBL" id="BCJ88206.1"/>
    </source>
</evidence>
<comment type="similarity">
    <text evidence="1">Belongs to the peptidase C40 family.</text>
</comment>
<keyword evidence="4" id="KW-0788">Thiol protease</keyword>